<accession>A0ACC1CEM6</accession>
<organism evidence="1 2">
    <name type="scientific">Dendrolimus kikuchii</name>
    <dbReference type="NCBI Taxonomy" id="765133"/>
    <lineage>
        <taxon>Eukaryota</taxon>
        <taxon>Metazoa</taxon>
        <taxon>Ecdysozoa</taxon>
        <taxon>Arthropoda</taxon>
        <taxon>Hexapoda</taxon>
        <taxon>Insecta</taxon>
        <taxon>Pterygota</taxon>
        <taxon>Neoptera</taxon>
        <taxon>Endopterygota</taxon>
        <taxon>Lepidoptera</taxon>
        <taxon>Glossata</taxon>
        <taxon>Ditrysia</taxon>
        <taxon>Bombycoidea</taxon>
        <taxon>Lasiocampidae</taxon>
        <taxon>Dendrolimus</taxon>
    </lineage>
</organism>
<proteinExistence type="predicted"/>
<name>A0ACC1CEM6_9NEOP</name>
<reference evidence="1 2" key="1">
    <citation type="journal article" date="2021" name="Front. Genet.">
        <title>Chromosome-Level Genome Assembly Reveals Significant Gene Expansion in the Toll and IMD Signaling Pathways of Dendrolimus kikuchii.</title>
        <authorList>
            <person name="Zhou J."/>
            <person name="Wu P."/>
            <person name="Xiong Z."/>
            <person name="Liu N."/>
            <person name="Zhao N."/>
            <person name="Ji M."/>
            <person name="Qiu Y."/>
            <person name="Yang B."/>
        </authorList>
    </citation>
    <scope>NUCLEOTIDE SEQUENCE [LARGE SCALE GENOMIC DNA]</scope>
    <source>
        <strain evidence="1">Ann1</strain>
    </source>
</reference>
<evidence type="ECO:0000313" key="2">
    <source>
        <dbReference type="Proteomes" id="UP000824533"/>
    </source>
</evidence>
<dbReference type="Proteomes" id="UP000824533">
    <property type="component" value="Linkage Group LG29"/>
</dbReference>
<dbReference type="EMBL" id="CM034415">
    <property type="protein sequence ID" value="KAJ0169962.1"/>
    <property type="molecule type" value="Genomic_DNA"/>
</dbReference>
<gene>
    <name evidence="1" type="ORF">K1T71_014568</name>
</gene>
<comment type="caution">
    <text evidence="1">The sequence shown here is derived from an EMBL/GenBank/DDBJ whole genome shotgun (WGS) entry which is preliminary data.</text>
</comment>
<protein>
    <submittedName>
        <fullName evidence="1">Uncharacterized protein</fullName>
    </submittedName>
</protein>
<sequence length="463" mass="53846">MSYRFLIRDFNYKIWSSWTRNSVNSVFKRCRRERSVKDVIQCMKQTFFKPRRTFLLAVTAAFKAHDDETTNSDKIISDEDLEGLLTELELVEELSKRTLFCRHCGQRLVIGQRCRDVRYCACKDASIPNESLDGWVPYMEADDVIIWRKEYKHGQGLYAYKVYGRYKDVSRLFANRDYVYVRRHKEFDIKTCTKTLKDRLFNEKSVEEQKPKYEERPSVHSNAKRKAREAELRLAEERRSCEHPKVPETKHAIRVNEYWSHMVVKTLEGADKTGMEFVLTYYDEPAVGGLPSGVAAWATGRAAPAYLDRMRAAALDYRRWTAEKGGQELHELVPLVPDRILIEQETANEEKEVSEQEMESSRLGPELNGNGTNGKPVSTEPVRSTRDASTQTEDDGPHSTTLAVVKDTEEKAVGTTEAECETLKKQRKDSPSEEEKKEKILEEEEEKGNGSWWRYLYPFYYFV</sequence>
<keyword evidence="2" id="KW-1185">Reference proteome</keyword>
<evidence type="ECO:0000313" key="1">
    <source>
        <dbReference type="EMBL" id="KAJ0169962.1"/>
    </source>
</evidence>